<protein>
    <submittedName>
        <fullName evidence="1">Uncharacterized protein</fullName>
    </submittedName>
</protein>
<evidence type="ECO:0000313" key="1">
    <source>
        <dbReference type="EMBL" id="GAX29335.1"/>
    </source>
</evidence>
<name>A0A1Z5KTC3_FISSO</name>
<dbReference type="Proteomes" id="UP000198406">
    <property type="component" value="Unassembled WGS sequence"/>
</dbReference>
<reference evidence="1 2" key="1">
    <citation type="journal article" date="2015" name="Plant Cell">
        <title>Oil accumulation by the oleaginous diatom Fistulifera solaris as revealed by the genome and transcriptome.</title>
        <authorList>
            <person name="Tanaka T."/>
            <person name="Maeda Y."/>
            <person name="Veluchamy A."/>
            <person name="Tanaka M."/>
            <person name="Abida H."/>
            <person name="Marechal E."/>
            <person name="Bowler C."/>
            <person name="Muto M."/>
            <person name="Sunaga Y."/>
            <person name="Tanaka M."/>
            <person name="Yoshino T."/>
            <person name="Taniguchi T."/>
            <person name="Fukuda Y."/>
            <person name="Nemoto M."/>
            <person name="Matsumoto M."/>
            <person name="Wong P.S."/>
            <person name="Aburatani S."/>
            <person name="Fujibuchi W."/>
        </authorList>
    </citation>
    <scope>NUCLEOTIDE SEQUENCE [LARGE SCALE GENOMIC DNA]</scope>
    <source>
        <strain evidence="1 2">JPCC DA0580</strain>
    </source>
</reference>
<accession>A0A1Z5KTC3</accession>
<organism evidence="1 2">
    <name type="scientific">Fistulifera solaris</name>
    <name type="common">Oleaginous diatom</name>
    <dbReference type="NCBI Taxonomy" id="1519565"/>
    <lineage>
        <taxon>Eukaryota</taxon>
        <taxon>Sar</taxon>
        <taxon>Stramenopiles</taxon>
        <taxon>Ochrophyta</taxon>
        <taxon>Bacillariophyta</taxon>
        <taxon>Bacillariophyceae</taxon>
        <taxon>Bacillariophycidae</taxon>
        <taxon>Naviculales</taxon>
        <taxon>Naviculaceae</taxon>
        <taxon>Fistulifera</taxon>
    </lineage>
</organism>
<evidence type="ECO:0000313" key="2">
    <source>
        <dbReference type="Proteomes" id="UP000198406"/>
    </source>
</evidence>
<keyword evidence="2" id="KW-1185">Reference proteome</keyword>
<comment type="caution">
    <text evidence="1">The sequence shown here is derived from an EMBL/GenBank/DDBJ whole genome shotgun (WGS) entry which is preliminary data.</text>
</comment>
<dbReference type="EMBL" id="BDSP01000289">
    <property type="protein sequence ID" value="GAX29335.1"/>
    <property type="molecule type" value="Genomic_DNA"/>
</dbReference>
<dbReference type="AlphaFoldDB" id="A0A1Z5KTC3"/>
<proteinExistence type="predicted"/>
<sequence length="196" mass="23131">MAPNKKHATHLSHTLANLRVIRAKNTDYQTPTSAIDSSSYWKWPSTTSIDFSVGRIETNIVEAAKRHFESTLKPENDDYWAESDHIAIEKCEHQIAPQEQINSNDYWAEESYEPTRSDDYWNTSLHLHATHKTMIRNPHLVEADSDNYWQERVHDRSNSDVYWQEDLPSQNYWTWNVEAKTERDNYWDWAASVPSF</sequence>
<gene>
    <name evidence="1" type="ORF">FisN_16Hh230</name>
</gene>
<dbReference type="InParanoid" id="A0A1Z5KTC3"/>